<dbReference type="PANTHER" id="PTHR39188:SF3">
    <property type="entry name" value="STAGE IV SPORULATION PROTEIN FB"/>
    <property type="match status" value="1"/>
</dbReference>
<keyword evidence="10" id="KW-0482">Metalloprotease</keyword>
<keyword evidence="8" id="KW-0862">Zinc</keyword>
<evidence type="ECO:0000256" key="12">
    <source>
        <dbReference type="SAM" id="Phobius"/>
    </source>
</evidence>
<evidence type="ECO:0000256" key="4">
    <source>
        <dbReference type="ARBA" id="ARBA00022670"/>
    </source>
</evidence>
<comment type="cofactor">
    <cofactor evidence="1">
        <name>Zn(2+)</name>
        <dbReference type="ChEBI" id="CHEBI:29105"/>
    </cofactor>
</comment>
<protein>
    <submittedName>
        <fullName evidence="14">Site-2 protease family protein</fullName>
    </submittedName>
</protein>
<dbReference type="InterPro" id="IPR008915">
    <property type="entry name" value="Peptidase_M50"/>
</dbReference>
<dbReference type="AlphaFoldDB" id="A0A9D1D760"/>
<comment type="subcellular location">
    <subcellularLocation>
        <location evidence="2">Membrane</location>
        <topology evidence="2">Multi-pass membrane protein</topology>
    </subcellularLocation>
</comment>
<accession>A0A9D1D760</accession>
<keyword evidence="9 12" id="KW-1133">Transmembrane helix</keyword>
<evidence type="ECO:0000256" key="8">
    <source>
        <dbReference type="ARBA" id="ARBA00022833"/>
    </source>
</evidence>
<evidence type="ECO:0000313" key="14">
    <source>
        <dbReference type="EMBL" id="HIR09278.1"/>
    </source>
</evidence>
<comment type="caution">
    <text evidence="14">The sequence shown here is derived from an EMBL/GenBank/DDBJ whole genome shotgun (WGS) entry which is preliminary data.</text>
</comment>
<evidence type="ECO:0000256" key="9">
    <source>
        <dbReference type="ARBA" id="ARBA00022989"/>
    </source>
</evidence>
<reference evidence="14" key="1">
    <citation type="submission" date="2020-10" db="EMBL/GenBank/DDBJ databases">
        <authorList>
            <person name="Gilroy R."/>
        </authorList>
    </citation>
    <scope>NUCLEOTIDE SEQUENCE</scope>
    <source>
        <strain evidence="14">ChiHjej9B8-7071</strain>
    </source>
</reference>
<keyword evidence="5 12" id="KW-0812">Transmembrane</keyword>
<evidence type="ECO:0000256" key="2">
    <source>
        <dbReference type="ARBA" id="ARBA00004141"/>
    </source>
</evidence>
<evidence type="ECO:0000256" key="6">
    <source>
        <dbReference type="ARBA" id="ARBA00022723"/>
    </source>
</evidence>
<proteinExistence type="inferred from homology"/>
<keyword evidence="11 12" id="KW-0472">Membrane</keyword>
<evidence type="ECO:0000313" key="15">
    <source>
        <dbReference type="Proteomes" id="UP000824258"/>
    </source>
</evidence>
<evidence type="ECO:0000256" key="5">
    <source>
        <dbReference type="ARBA" id="ARBA00022692"/>
    </source>
</evidence>
<feature type="domain" description="Peptidase M50" evidence="13">
    <location>
        <begin position="99"/>
        <end position="153"/>
    </location>
</feature>
<keyword evidence="4 14" id="KW-0645">Protease</keyword>
<evidence type="ECO:0000256" key="1">
    <source>
        <dbReference type="ARBA" id="ARBA00001947"/>
    </source>
</evidence>
<sequence>MSRLRCCWVKKIRVTLGFAAVVCLLGWCDLGLCGWFLLALLLHELGHLAVLACFHRPIRGITLGAGGAKIETEGLSYRQEALSAAAGPAVNLLSAGLTLRTFPVFALVSLALAAVNLLPLYPMDGGRILRASLLSRLPPERAGRILRLCVYLTCTTLMVGACWLTAMRQAGLWPIFAALVLLCRAGNAAAEIC</sequence>
<evidence type="ECO:0000256" key="3">
    <source>
        <dbReference type="ARBA" id="ARBA00007931"/>
    </source>
</evidence>
<comment type="similarity">
    <text evidence="3">Belongs to the peptidase M50B family.</text>
</comment>
<evidence type="ECO:0000259" key="13">
    <source>
        <dbReference type="Pfam" id="PF02163"/>
    </source>
</evidence>
<dbReference type="GO" id="GO:0006508">
    <property type="term" value="P:proteolysis"/>
    <property type="evidence" value="ECO:0007669"/>
    <property type="project" value="UniProtKB-KW"/>
</dbReference>
<dbReference type="Proteomes" id="UP000824258">
    <property type="component" value="Unassembled WGS sequence"/>
</dbReference>
<evidence type="ECO:0000256" key="10">
    <source>
        <dbReference type="ARBA" id="ARBA00023049"/>
    </source>
</evidence>
<dbReference type="GO" id="GO:0016020">
    <property type="term" value="C:membrane"/>
    <property type="evidence" value="ECO:0007669"/>
    <property type="project" value="UniProtKB-SubCell"/>
</dbReference>
<dbReference type="GO" id="GO:0008237">
    <property type="term" value="F:metallopeptidase activity"/>
    <property type="evidence" value="ECO:0007669"/>
    <property type="project" value="UniProtKB-KW"/>
</dbReference>
<organism evidence="14 15">
    <name type="scientific">Candidatus Avoscillospira stercoripullorum</name>
    <dbReference type="NCBI Taxonomy" id="2840709"/>
    <lineage>
        <taxon>Bacteria</taxon>
        <taxon>Bacillati</taxon>
        <taxon>Bacillota</taxon>
        <taxon>Clostridia</taxon>
        <taxon>Eubacteriales</taxon>
        <taxon>Oscillospiraceae</taxon>
        <taxon>Oscillospiraceae incertae sedis</taxon>
        <taxon>Candidatus Avoscillospira</taxon>
    </lineage>
</organism>
<dbReference type="Pfam" id="PF02163">
    <property type="entry name" value="Peptidase_M50"/>
    <property type="match status" value="1"/>
</dbReference>
<evidence type="ECO:0000256" key="11">
    <source>
        <dbReference type="ARBA" id="ARBA00023136"/>
    </source>
</evidence>
<keyword evidence="7" id="KW-0378">Hydrolase</keyword>
<reference evidence="14" key="2">
    <citation type="journal article" date="2021" name="PeerJ">
        <title>Extensive microbial diversity within the chicken gut microbiome revealed by metagenomics and culture.</title>
        <authorList>
            <person name="Gilroy R."/>
            <person name="Ravi A."/>
            <person name="Getino M."/>
            <person name="Pursley I."/>
            <person name="Horton D.L."/>
            <person name="Alikhan N.F."/>
            <person name="Baker D."/>
            <person name="Gharbi K."/>
            <person name="Hall N."/>
            <person name="Watson M."/>
            <person name="Adriaenssens E.M."/>
            <person name="Foster-Nyarko E."/>
            <person name="Jarju S."/>
            <person name="Secka A."/>
            <person name="Antonio M."/>
            <person name="Oren A."/>
            <person name="Chaudhuri R.R."/>
            <person name="La Ragione R."/>
            <person name="Hildebrand F."/>
            <person name="Pallen M.J."/>
        </authorList>
    </citation>
    <scope>NUCLEOTIDE SEQUENCE</scope>
    <source>
        <strain evidence="14">ChiHjej9B8-7071</strain>
    </source>
</reference>
<feature type="transmembrane region" description="Helical" evidence="12">
    <location>
        <begin position="144"/>
        <end position="166"/>
    </location>
</feature>
<keyword evidence="6" id="KW-0479">Metal-binding</keyword>
<feature type="transmembrane region" description="Helical" evidence="12">
    <location>
        <begin position="12"/>
        <end position="38"/>
    </location>
</feature>
<feature type="transmembrane region" description="Helical" evidence="12">
    <location>
        <begin position="102"/>
        <end position="123"/>
    </location>
</feature>
<dbReference type="EMBL" id="DVGD01000076">
    <property type="protein sequence ID" value="HIR09278.1"/>
    <property type="molecule type" value="Genomic_DNA"/>
</dbReference>
<gene>
    <name evidence="14" type="ORF">IAA70_02620</name>
</gene>
<evidence type="ECO:0000256" key="7">
    <source>
        <dbReference type="ARBA" id="ARBA00022801"/>
    </source>
</evidence>
<name>A0A9D1D760_9FIRM</name>
<dbReference type="PANTHER" id="PTHR39188">
    <property type="entry name" value="MEMBRANE-ASSOCIATED ZINC METALLOPROTEASE M50B"/>
    <property type="match status" value="1"/>
</dbReference>
<dbReference type="GO" id="GO:0046872">
    <property type="term" value="F:metal ion binding"/>
    <property type="evidence" value="ECO:0007669"/>
    <property type="project" value="UniProtKB-KW"/>
</dbReference>